<proteinExistence type="inferred from homology"/>
<keyword evidence="4" id="KW-1185">Reference proteome</keyword>
<dbReference type="InterPro" id="IPR037021">
    <property type="entry name" value="RnfH_sf"/>
</dbReference>
<dbReference type="STRING" id="489703.SAMN04488038_1013"/>
<dbReference type="PANTHER" id="PTHR37483:SF1">
    <property type="entry name" value="UPF0125 PROTEIN RATB"/>
    <property type="match status" value="1"/>
</dbReference>
<dbReference type="EMBL" id="FOFS01000001">
    <property type="protein sequence ID" value="SEP62239.1"/>
    <property type="molecule type" value="Genomic_DNA"/>
</dbReference>
<dbReference type="HAMAP" id="MF_00460">
    <property type="entry name" value="UPF0125_RnfH"/>
    <property type="match status" value="1"/>
</dbReference>
<evidence type="ECO:0000256" key="1">
    <source>
        <dbReference type="ARBA" id="ARBA00010645"/>
    </source>
</evidence>
<dbReference type="SUPFAM" id="SSF54285">
    <property type="entry name" value="MoaD/ThiS"/>
    <property type="match status" value="1"/>
</dbReference>
<organism evidence="3 4">
    <name type="scientific">Solimonas aquatica</name>
    <dbReference type="NCBI Taxonomy" id="489703"/>
    <lineage>
        <taxon>Bacteria</taxon>
        <taxon>Pseudomonadati</taxon>
        <taxon>Pseudomonadota</taxon>
        <taxon>Gammaproteobacteria</taxon>
        <taxon>Nevskiales</taxon>
        <taxon>Nevskiaceae</taxon>
        <taxon>Solimonas</taxon>
    </lineage>
</organism>
<name>A0A1H8ZCT6_9GAMM</name>
<reference evidence="3 4" key="1">
    <citation type="submission" date="2016-10" db="EMBL/GenBank/DDBJ databases">
        <authorList>
            <person name="de Groot N.N."/>
        </authorList>
    </citation>
    <scope>NUCLEOTIDE SEQUENCE [LARGE SCALE GENOMIC DNA]</scope>
    <source>
        <strain evidence="3 4">DSM 25927</strain>
    </source>
</reference>
<dbReference type="Proteomes" id="UP000199233">
    <property type="component" value="Unassembled WGS sequence"/>
</dbReference>
<protein>
    <recommendedName>
        <fullName evidence="2">UPF0125 protein SAMN04488038_1013</fullName>
    </recommendedName>
</protein>
<dbReference type="AlphaFoldDB" id="A0A1H8ZCT6"/>
<evidence type="ECO:0000313" key="3">
    <source>
        <dbReference type="EMBL" id="SEP62239.1"/>
    </source>
</evidence>
<dbReference type="Gene3D" id="3.10.20.280">
    <property type="entry name" value="RnfH-like"/>
    <property type="match status" value="1"/>
</dbReference>
<dbReference type="PANTHER" id="PTHR37483">
    <property type="entry name" value="UPF0125 PROTEIN RATB"/>
    <property type="match status" value="1"/>
</dbReference>
<dbReference type="NCBIfam" id="NF002490">
    <property type="entry name" value="PRK01777.1"/>
    <property type="match status" value="1"/>
</dbReference>
<evidence type="ECO:0000256" key="2">
    <source>
        <dbReference type="HAMAP-Rule" id="MF_00460"/>
    </source>
</evidence>
<gene>
    <name evidence="3" type="ORF">SAMN04488038_1013</name>
</gene>
<dbReference type="OrthoDB" id="9796575at2"/>
<dbReference type="InterPro" id="IPR016155">
    <property type="entry name" value="Mopterin_synth/thiamin_S_b"/>
</dbReference>
<dbReference type="Pfam" id="PF03658">
    <property type="entry name" value="Ub-RnfH"/>
    <property type="match status" value="1"/>
</dbReference>
<dbReference type="InterPro" id="IPR005346">
    <property type="entry name" value="RnfH"/>
</dbReference>
<sequence length="97" mass="10708">MNAAQIEVEVAYALPERQWLKRLRLPAGSTVQMAVAASGVCEAFAIPRDAPLRVGVFSRPCELHQVLRGGDRVELYRPLAVDPKAARRARAATRSKR</sequence>
<dbReference type="RefSeq" id="WP_093281551.1">
    <property type="nucleotide sequence ID" value="NZ_FOFS01000001.1"/>
</dbReference>
<comment type="similarity">
    <text evidence="1 2">Belongs to the UPF0125 (RnfH) family.</text>
</comment>
<accession>A0A1H8ZCT6</accession>
<evidence type="ECO:0000313" key="4">
    <source>
        <dbReference type="Proteomes" id="UP000199233"/>
    </source>
</evidence>